<dbReference type="EMBL" id="CADCTW010000092">
    <property type="protein sequence ID" value="CAA9320636.1"/>
    <property type="molecule type" value="Genomic_DNA"/>
</dbReference>
<accession>A0A6J4L1V7</accession>
<protein>
    <submittedName>
        <fullName evidence="2">Uncharacterized protein</fullName>
    </submittedName>
</protein>
<dbReference type="AlphaFoldDB" id="A0A6J4L1V7"/>
<gene>
    <name evidence="2" type="ORF">AVDCRST_MAG68-1841</name>
</gene>
<sequence length="139" mass="14879">ALALAACGGHDPERAARRTTARRAACVAVDLAVRANTNLSALDTLRQGPAPGLVETLYPYQKAYFEYAKLRERQTAWADSAAASEQDSARYAEQVARSTPSRGTPGTPQANAASTYERDFAAAMANPDHPCNQPQGEEQ</sequence>
<feature type="compositionally biased region" description="Polar residues" evidence="1">
    <location>
        <begin position="96"/>
        <end position="114"/>
    </location>
</feature>
<reference evidence="2" key="1">
    <citation type="submission" date="2020-02" db="EMBL/GenBank/DDBJ databases">
        <authorList>
            <person name="Meier V. D."/>
        </authorList>
    </citation>
    <scope>NUCLEOTIDE SEQUENCE</scope>
    <source>
        <strain evidence="2">AVDCRST_MAG68</strain>
    </source>
</reference>
<evidence type="ECO:0000256" key="1">
    <source>
        <dbReference type="SAM" id="MobiDB-lite"/>
    </source>
</evidence>
<feature type="non-terminal residue" evidence="2">
    <location>
        <position position="1"/>
    </location>
</feature>
<organism evidence="2">
    <name type="scientific">uncultured Gemmatimonadota bacterium</name>
    <dbReference type="NCBI Taxonomy" id="203437"/>
    <lineage>
        <taxon>Bacteria</taxon>
        <taxon>Pseudomonadati</taxon>
        <taxon>Gemmatimonadota</taxon>
        <taxon>environmental samples</taxon>
    </lineage>
</organism>
<feature type="compositionally biased region" description="Low complexity" evidence="1">
    <location>
        <begin position="76"/>
        <end position="86"/>
    </location>
</feature>
<feature type="region of interest" description="Disordered" evidence="1">
    <location>
        <begin position="76"/>
        <end position="139"/>
    </location>
</feature>
<proteinExistence type="predicted"/>
<evidence type="ECO:0000313" key="2">
    <source>
        <dbReference type="EMBL" id="CAA9320636.1"/>
    </source>
</evidence>
<name>A0A6J4L1V7_9BACT</name>